<evidence type="ECO:0000313" key="3">
    <source>
        <dbReference type="EMBL" id="MBA8927684.1"/>
    </source>
</evidence>
<protein>
    <recommendedName>
        <fullName evidence="2">DUF6294 domain-containing protein</fullName>
    </recommendedName>
</protein>
<gene>
    <name evidence="3" type="ORF">BC739_004890</name>
</gene>
<accession>A0ABR6BMA3</accession>
<keyword evidence="1" id="KW-0732">Signal</keyword>
<name>A0ABR6BMA3_9PSEU</name>
<sequence length="165" mass="18084">MIPHRMRRLLGATTAALLGAALLVAPGTASASAATTVSGHKEIAAVQGEVIRSGPNWQKTYVWPTDQHAGDCTLYGGASLVLSSDGKAQWHAFVSTSHTFSGDIWHATFQLKDRNGFPLGELRSDSPTMYVWFWRYRWEDSWGNRVMFSPAILSLVHSVAIYSSC</sequence>
<evidence type="ECO:0000259" key="2">
    <source>
        <dbReference type="Pfam" id="PF19811"/>
    </source>
</evidence>
<proteinExistence type="predicted"/>
<dbReference type="Proteomes" id="UP000517916">
    <property type="component" value="Unassembled WGS sequence"/>
</dbReference>
<dbReference type="Pfam" id="PF19811">
    <property type="entry name" value="DUF6294"/>
    <property type="match status" value="1"/>
</dbReference>
<reference evidence="3 4" key="1">
    <citation type="submission" date="2020-08" db="EMBL/GenBank/DDBJ databases">
        <title>Genomic Encyclopedia of Archaeal and Bacterial Type Strains, Phase II (KMG-II): from individual species to whole genera.</title>
        <authorList>
            <person name="Goeker M."/>
        </authorList>
    </citation>
    <scope>NUCLEOTIDE SEQUENCE [LARGE SCALE GENOMIC DNA]</scope>
    <source>
        <strain evidence="3 4">DSM 43850</strain>
    </source>
</reference>
<organism evidence="3 4">
    <name type="scientific">Kutzneria viridogrisea</name>
    <dbReference type="NCBI Taxonomy" id="47990"/>
    <lineage>
        <taxon>Bacteria</taxon>
        <taxon>Bacillati</taxon>
        <taxon>Actinomycetota</taxon>
        <taxon>Actinomycetes</taxon>
        <taxon>Pseudonocardiales</taxon>
        <taxon>Pseudonocardiaceae</taxon>
        <taxon>Kutzneria</taxon>
    </lineage>
</organism>
<feature type="domain" description="DUF6294" evidence="2">
    <location>
        <begin position="80"/>
        <end position="165"/>
    </location>
</feature>
<dbReference type="InterPro" id="IPR046261">
    <property type="entry name" value="DUF6294"/>
</dbReference>
<evidence type="ECO:0000313" key="4">
    <source>
        <dbReference type="Proteomes" id="UP000517916"/>
    </source>
</evidence>
<dbReference type="RefSeq" id="WP_148309399.1">
    <property type="nucleotide sequence ID" value="NZ_BAAABQ010000025.1"/>
</dbReference>
<keyword evidence="4" id="KW-1185">Reference proteome</keyword>
<comment type="caution">
    <text evidence="3">The sequence shown here is derived from an EMBL/GenBank/DDBJ whole genome shotgun (WGS) entry which is preliminary data.</text>
</comment>
<dbReference type="EMBL" id="JACJID010000003">
    <property type="protein sequence ID" value="MBA8927684.1"/>
    <property type="molecule type" value="Genomic_DNA"/>
</dbReference>
<evidence type="ECO:0000256" key="1">
    <source>
        <dbReference type="SAM" id="SignalP"/>
    </source>
</evidence>
<feature type="chain" id="PRO_5046701552" description="DUF6294 domain-containing protein" evidence="1">
    <location>
        <begin position="32"/>
        <end position="165"/>
    </location>
</feature>
<feature type="signal peptide" evidence="1">
    <location>
        <begin position="1"/>
        <end position="31"/>
    </location>
</feature>